<dbReference type="AlphaFoldDB" id="A0A1G9SHE4"/>
<name>A0A1G9SHE4_9BACT</name>
<feature type="chain" id="PRO_5011661381" description="Outer membrane protein beta-barrel domain-containing protein" evidence="1">
    <location>
        <begin position="21"/>
        <end position="201"/>
    </location>
</feature>
<dbReference type="OrthoDB" id="978645at2"/>
<reference evidence="2 3" key="1">
    <citation type="submission" date="2016-10" db="EMBL/GenBank/DDBJ databases">
        <authorList>
            <person name="de Groot N.N."/>
        </authorList>
    </citation>
    <scope>NUCLEOTIDE SEQUENCE [LARGE SCALE GENOMIC DNA]</scope>
    <source>
        <strain evidence="2 3">DSM 25186</strain>
    </source>
</reference>
<feature type="signal peptide" evidence="1">
    <location>
        <begin position="1"/>
        <end position="20"/>
    </location>
</feature>
<keyword evidence="1" id="KW-0732">Signal</keyword>
<keyword evidence="3" id="KW-1185">Reference proteome</keyword>
<protein>
    <recommendedName>
        <fullName evidence="4">Outer membrane protein beta-barrel domain-containing protein</fullName>
    </recommendedName>
</protein>
<dbReference type="RefSeq" id="WP_089687254.1">
    <property type="nucleotide sequence ID" value="NZ_FNFO01000012.1"/>
</dbReference>
<gene>
    <name evidence="2" type="ORF">SAMN05421823_112161</name>
</gene>
<dbReference type="Proteomes" id="UP000198510">
    <property type="component" value="Unassembled WGS sequence"/>
</dbReference>
<dbReference type="STRING" id="1075417.SAMN05421823_112161"/>
<accession>A0A1G9SHE4</accession>
<evidence type="ECO:0008006" key="4">
    <source>
        <dbReference type="Google" id="ProtNLM"/>
    </source>
</evidence>
<evidence type="ECO:0000313" key="3">
    <source>
        <dbReference type="Proteomes" id="UP000198510"/>
    </source>
</evidence>
<organism evidence="2 3">
    <name type="scientific">Catalinimonas alkaloidigena</name>
    <dbReference type="NCBI Taxonomy" id="1075417"/>
    <lineage>
        <taxon>Bacteria</taxon>
        <taxon>Pseudomonadati</taxon>
        <taxon>Bacteroidota</taxon>
        <taxon>Cytophagia</taxon>
        <taxon>Cytophagales</taxon>
        <taxon>Catalimonadaceae</taxon>
        <taxon>Catalinimonas</taxon>
    </lineage>
</organism>
<sequence length="201" mass="23707">MKRFLITLFLLGGMLGSAQAQQVNWGIGGRLGDPAGFSLKHYQPGKALEINFGRAYFFSGSQYYKKHFTDWYFKKHGYEYYNFYGYHNTFPWGLQVHFLRQKPLTQLDVKGLQWYYGAGAQLRWQTLYYSYRYRNENKGEWIYVDREQYTNLDLGLDGVIGVEYFIPEVPLSLFTDFNLFLELVDYPSLRGQGSLGLRYTF</sequence>
<proteinExistence type="predicted"/>
<dbReference type="EMBL" id="FNFO01000012">
    <property type="protein sequence ID" value="SDM34727.1"/>
    <property type="molecule type" value="Genomic_DNA"/>
</dbReference>
<evidence type="ECO:0000313" key="2">
    <source>
        <dbReference type="EMBL" id="SDM34727.1"/>
    </source>
</evidence>
<evidence type="ECO:0000256" key="1">
    <source>
        <dbReference type="SAM" id="SignalP"/>
    </source>
</evidence>